<sequence length="185" mass="20175">MLRYRRKGRIAGLIRQSFPMPTLKPLTLDDLEAVLAIQSACYEPFFHESVAAFRAMLTASPDTHWLCRREGKPLGYLVTLPVAEGKLPVLDAAAVATVDTPEWLYVHDLAVLAEARSLGLGRRFMAEAERVAREKGLRGLALVAVQGAEGYWAKAGFRAKLEVSPALAGKLASFGEGAVYMEKAC</sequence>
<dbReference type="Proteomes" id="UP000292423">
    <property type="component" value="Unassembled WGS sequence"/>
</dbReference>
<reference evidence="4 5" key="1">
    <citation type="submission" date="2019-02" db="EMBL/GenBank/DDBJ databases">
        <title>Genomic Encyclopedia of Type Strains, Phase IV (KMG-IV): sequencing the most valuable type-strain genomes for metagenomic binning, comparative biology and taxonomic classification.</title>
        <authorList>
            <person name="Goeker M."/>
        </authorList>
    </citation>
    <scope>NUCLEOTIDE SEQUENCE [LARGE SCALE GENOMIC DNA]</scope>
    <source>
        <strain evidence="4 5">DSM 105135</strain>
    </source>
</reference>
<gene>
    <name evidence="4" type="ORF">EV700_1523</name>
</gene>
<evidence type="ECO:0000313" key="4">
    <source>
        <dbReference type="EMBL" id="RZU47132.1"/>
    </source>
</evidence>
<evidence type="ECO:0000313" key="5">
    <source>
        <dbReference type="Proteomes" id="UP000292423"/>
    </source>
</evidence>
<evidence type="ECO:0000256" key="2">
    <source>
        <dbReference type="ARBA" id="ARBA00023315"/>
    </source>
</evidence>
<dbReference type="CDD" id="cd04301">
    <property type="entry name" value="NAT_SF"/>
    <property type="match status" value="1"/>
</dbReference>
<dbReference type="EMBL" id="SHKX01000011">
    <property type="protein sequence ID" value="RZU47132.1"/>
    <property type="molecule type" value="Genomic_DNA"/>
</dbReference>
<accession>A0A4Q7Z9C6</accession>
<keyword evidence="5" id="KW-1185">Reference proteome</keyword>
<keyword evidence="2" id="KW-0012">Acyltransferase</keyword>
<evidence type="ECO:0000259" key="3">
    <source>
        <dbReference type="PROSITE" id="PS51186"/>
    </source>
</evidence>
<dbReference type="Gene3D" id="3.40.630.30">
    <property type="match status" value="1"/>
</dbReference>
<dbReference type="InterPro" id="IPR050832">
    <property type="entry name" value="Bact_Acetyltransf"/>
</dbReference>
<name>A0A4Q7Z9C6_9GAMM</name>
<feature type="domain" description="N-acetyltransferase" evidence="3">
    <location>
        <begin position="21"/>
        <end position="185"/>
    </location>
</feature>
<protein>
    <submittedName>
        <fullName evidence="4">Putative N-acetyltransferase YhbS</fullName>
    </submittedName>
</protein>
<dbReference type="Pfam" id="PF00583">
    <property type="entry name" value="Acetyltransf_1"/>
    <property type="match status" value="1"/>
</dbReference>
<proteinExistence type="predicted"/>
<organism evidence="4 5">
    <name type="scientific">Fluviicoccus keumensis</name>
    <dbReference type="NCBI Taxonomy" id="1435465"/>
    <lineage>
        <taxon>Bacteria</taxon>
        <taxon>Pseudomonadati</taxon>
        <taxon>Pseudomonadota</taxon>
        <taxon>Gammaproteobacteria</taxon>
        <taxon>Moraxellales</taxon>
        <taxon>Moraxellaceae</taxon>
        <taxon>Fluviicoccus</taxon>
    </lineage>
</organism>
<dbReference type="PROSITE" id="PS51186">
    <property type="entry name" value="GNAT"/>
    <property type="match status" value="1"/>
</dbReference>
<evidence type="ECO:0000256" key="1">
    <source>
        <dbReference type="ARBA" id="ARBA00022679"/>
    </source>
</evidence>
<dbReference type="InterPro" id="IPR016181">
    <property type="entry name" value="Acyl_CoA_acyltransferase"/>
</dbReference>
<keyword evidence="1 4" id="KW-0808">Transferase</keyword>
<dbReference type="AlphaFoldDB" id="A0A4Q7Z9C6"/>
<dbReference type="SUPFAM" id="SSF55729">
    <property type="entry name" value="Acyl-CoA N-acyltransferases (Nat)"/>
    <property type="match status" value="1"/>
</dbReference>
<dbReference type="InterPro" id="IPR000182">
    <property type="entry name" value="GNAT_dom"/>
</dbReference>
<dbReference type="PANTHER" id="PTHR43877">
    <property type="entry name" value="AMINOALKYLPHOSPHONATE N-ACETYLTRANSFERASE-RELATED-RELATED"/>
    <property type="match status" value="1"/>
</dbReference>
<dbReference type="GO" id="GO:0016747">
    <property type="term" value="F:acyltransferase activity, transferring groups other than amino-acyl groups"/>
    <property type="evidence" value="ECO:0007669"/>
    <property type="project" value="InterPro"/>
</dbReference>
<comment type="caution">
    <text evidence="4">The sequence shown here is derived from an EMBL/GenBank/DDBJ whole genome shotgun (WGS) entry which is preliminary data.</text>
</comment>